<reference evidence="1" key="1">
    <citation type="journal article" date="2022" name="bioRxiv">
        <title>Sequencing and chromosome-scale assembly of the giantPleurodeles waltlgenome.</title>
        <authorList>
            <person name="Brown T."/>
            <person name="Elewa A."/>
            <person name="Iarovenko S."/>
            <person name="Subramanian E."/>
            <person name="Araus A.J."/>
            <person name="Petzold A."/>
            <person name="Susuki M."/>
            <person name="Suzuki K.-i.T."/>
            <person name="Hayashi T."/>
            <person name="Toyoda A."/>
            <person name="Oliveira C."/>
            <person name="Osipova E."/>
            <person name="Leigh N.D."/>
            <person name="Simon A."/>
            <person name="Yun M.H."/>
        </authorList>
    </citation>
    <scope>NUCLEOTIDE SEQUENCE</scope>
    <source>
        <strain evidence="1">20211129_DDA</strain>
        <tissue evidence="1">Liver</tissue>
    </source>
</reference>
<evidence type="ECO:0000313" key="2">
    <source>
        <dbReference type="Proteomes" id="UP001066276"/>
    </source>
</evidence>
<evidence type="ECO:0000313" key="1">
    <source>
        <dbReference type="EMBL" id="KAJ1081387.1"/>
    </source>
</evidence>
<proteinExistence type="predicted"/>
<accession>A0AAV7KQK2</accession>
<dbReference type="AlphaFoldDB" id="A0AAV7KQK2"/>
<gene>
    <name evidence="1" type="ORF">NDU88_001569</name>
</gene>
<name>A0AAV7KQK2_PLEWA</name>
<dbReference type="Proteomes" id="UP001066276">
    <property type="component" value="Chromosome 12"/>
</dbReference>
<keyword evidence="2" id="KW-1185">Reference proteome</keyword>
<dbReference type="EMBL" id="JANPWB010000016">
    <property type="protein sequence ID" value="KAJ1081387.1"/>
    <property type="molecule type" value="Genomic_DNA"/>
</dbReference>
<sequence length="88" mass="9610">MAAGNETCTNWCLLRSWLRDTSDASQPSDKQTIYVTTEAAAKFLLLVLAVRLQDGGLSVPAGRSAALAVHGRRAEHRDAETLTVNRER</sequence>
<organism evidence="1 2">
    <name type="scientific">Pleurodeles waltl</name>
    <name type="common">Iberian ribbed newt</name>
    <dbReference type="NCBI Taxonomy" id="8319"/>
    <lineage>
        <taxon>Eukaryota</taxon>
        <taxon>Metazoa</taxon>
        <taxon>Chordata</taxon>
        <taxon>Craniata</taxon>
        <taxon>Vertebrata</taxon>
        <taxon>Euteleostomi</taxon>
        <taxon>Amphibia</taxon>
        <taxon>Batrachia</taxon>
        <taxon>Caudata</taxon>
        <taxon>Salamandroidea</taxon>
        <taxon>Salamandridae</taxon>
        <taxon>Pleurodelinae</taxon>
        <taxon>Pleurodeles</taxon>
    </lineage>
</organism>
<protein>
    <submittedName>
        <fullName evidence="1">Uncharacterized protein</fullName>
    </submittedName>
</protein>
<comment type="caution">
    <text evidence="1">The sequence shown here is derived from an EMBL/GenBank/DDBJ whole genome shotgun (WGS) entry which is preliminary data.</text>
</comment>